<dbReference type="InterPro" id="IPR034113">
    <property type="entry name" value="SCP_GAPR1-like"/>
</dbReference>
<evidence type="ECO:0000313" key="4">
    <source>
        <dbReference type="EMBL" id="PFX28731.1"/>
    </source>
</evidence>
<dbReference type="PROSITE" id="PS51448">
    <property type="entry name" value="P_TREFOIL_2"/>
    <property type="match status" value="1"/>
</dbReference>
<dbReference type="Pfam" id="PF00088">
    <property type="entry name" value="Trefoil"/>
    <property type="match status" value="1"/>
</dbReference>
<dbReference type="PANTHER" id="PTHR10334">
    <property type="entry name" value="CYSTEINE-RICH SECRETORY PROTEIN-RELATED"/>
    <property type="match status" value="1"/>
</dbReference>
<organism evidence="4 5">
    <name type="scientific">Stylophora pistillata</name>
    <name type="common">Smooth cauliflower coral</name>
    <dbReference type="NCBI Taxonomy" id="50429"/>
    <lineage>
        <taxon>Eukaryota</taxon>
        <taxon>Metazoa</taxon>
        <taxon>Cnidaria</taxon>
        <taxon>Anthozoa</taxon>
        <taxon>Hexacorallia</taxon>
        <taxon>Scleractinia</taxon>
        <taxon>Astrocoeniina</taxon>
        <taxon>Pocilloporidae</taxon>
        <taxon>Stylophora</taxon>
    </lineage>
</organism>
<dbReference type="EMBL" id="LSMT01000078">
    <property type="protein sequence ID" value="PFX28731.1"/>
    <property type="molecule type" value="Genomic_DNA"/>
</dbReference>
<sequence>MIIRRLACGPDCQLLCLTMHNYYRSLHNSPPLSCDPELAKSAQKWSDQQAAVGHMHHSKWTHEYTESISCKGWGWEGMDRIGGAIPGAVRFWYSEIKNGYRYQTGQGNGRPVGHFQAVVWKGVTKLGCGLNIKPGDGTYVTAHYAPAFHATMHYSQHARENVTPRRQPESSCEIESDERVKCSDSLVAPFVTPKMCLDAGCCYDDMFMSEPNVKCYNRNGKTWCFQRKQA</sequence>
<protein>
    <submittedName>
        <fullName evidence="4">Golgi-associated plant pathogenesis-related protein 1</fullName>
    </submittedName>
</protein>
<dbReference type="Gene3D" id="3.40.33.10">
    <property type="entry name" value="CAP"/>
    <property type="match status" value="1"/>
</dbReference>
<dbReference type="Proteomes" id="UP000225706">
    <property type="component" value="Unassembled WGS sequence"/>
</dbReference>
<evidence type="ECO:0000256" key="2">
    <source>
        <dbReference type="PROSITE-ProRule" id="PRU00779"/>
    </source>
</evidence>
<dbReference type="SUPFAM" id="SSF55797">
    <property type="entry name" value="PR-1-like"/>
    <property type="match status" value="1"/>
</dbReference>
<dbReference type="Pfam" id="PF00188">
    <property type="entry name" value="CAP"/>
    <property type="match status" value="1"/>
</dbReference>
<dbReference type="AlphaFoldDB" id="A0A2B4SFT3"/>
<comment type="caution">
    <text evidence="2">Lacks conserved residue(s) required for the propagation of feature annotation.</text>
</comment>
<feature type="domain" description="P-type" evidence="3">
    <location>
        <begin position="170"/>
        <end position="228"/>
    </location>
</feature>
<reference evidence="5" key="1">
    <citation type="journal article" date="2017" name="bioRxiv">
        <title>Comparative analysis of the genomes of Stylophora pistillata and Acropora digitifera provides evidence for extensive differences between species of corals.</title>
        <authorList>
            <person name="Voolstra C.R."/>
            <person name="Li Y."/>
            <person name="Liew Y.J."/>
            <person name="Baumgarten S."/>
            <person name="Zoccola D."/>
            <person name="Flot J.-F."/>
            <person name="Tambutte S."/>
            <person name="Allemand D."/>
            <person name="Aranda M."/>
        </authorList>
    </citation>
    <scope>NUCLEOTIDE SEQUENCE [LARGE SCALE GENOMIC DNA]</scope>
</reference>
<accession>A0A2B4SFT3</accession>
<proteinExistence type="predicted"/>
<dbReference type="STRING" id="50429.A0A2B4SFT3"/>
<evidence type="ECO:0000313" key="5">
    <source>
        <dbReference type="Proteomes" id="UP000225706"/>
    </source>
</evidence>
<keyword evidence="5" id="KW-1185">Reference proteome</keyword>
<comment type="caution">
    <text evidence="4">The sequence shown here is derived from an EMBL/GenBank/DDBJ whole genome shotgun (WGS) entry which is preliminary data.</text>
</comment>
<evidence type="ECO:0000256" key="1">
    <source>
        <dbReference type="ARBA" id="ARBA00023157"/>
    </source>
</evidence>
<dbReference type="InterPro" id="IPR000519">
    <property type="entry name" value="P_trefoil_dom"/>
</dbReference>
<dbReference type="SMART" id="SM00198">
    <property type="entry name" value="SCP"/>
    <property type="match status" value="1"/>
</dbReference>
<dbReference type="InterPro" id="IPR044913">
    <property type="entry name" value="P_trefoil_dom_sf"/>
</dbReference>
<dbReference type="InterPro" id="IPR001283">
    <property type="entry name" value="CRISP-related"/>
</dbReference>
<name>A0A2B4SFT3_STYPI</name>
<dbReference type="InterPro" id="IPR035940">
    <property type="entry name" value="CAP_sf"/>
</dbReference>
<dbReference type="InterPro" id="IPR014044">
    <property type="entry name" value="CAP_dom"/>
</dbReference>
<dbReference type="OrthoDB" id="337038at2759"/>
<gene>
    <name evidence="4" type="primary">GLIPR2</name>
    <name evidence="4" type="ORF">AWC38_SpisGene6584</name>
</gene>
<dbReference type="CDD" id="cd05382">
    <property type="entry name" value="CAP_GAPR1-like"/>
    <property type="match status" value="1"/>
</dbReference>
<dbReference type="SUPFAM" id="SSF57492">
    <property type="entry name" value="Trefoil"/>
    <property type="match status" value="1"/>
</dbReference>
<dbReference type="Gene3D" id="4.10.110.10">
    <property type="entry name" value="Spasmolytic Protein, domain 1"/>
    <property type="match status" value="1"/>
</dbReference>
<keyword evidence="1" id="KW-1015">Disulfide bond</keyword>
<evidence type="ECO:0000259" key="3">
    <source>
        <dbReference type="PROSITE" id="PS51448"/>
    </source>
</evidence>